<reference evidence="2" key="1">
    <citation type="journal article" date="2019" name="Int. J. Syst. Evol. Microbiol.">
        <title>The Global Catalogue of Microorganisms (GCM) 10K type strain sequencing project: providing services to taxonomists for standard genome sequencing and annotation.</title>
        <authorList>
            <consortium name="The Broad Institute Genomics Platform"/>
            <consortium name="The Broad Institute Genome Sequencing Center for Infectious Disease"/>
            <person name="Wu L."/>
            <person name="Ma J."/>
        </authorList>
    </citation>
    <scope>NUCLEOTIDE SEQUENCE [LARGE SCALE GENOMIC DNA]</scope>
    <source>
        <strain evidence="2">KCTC 62192</strain>
    </source>
</reference>
<evidence type="ECO:0000313" key="1">
    <source>
        <dbReference type="EMBL" id="MFC2968602.1"/>
    </source>
</evidence>
<comment type="caution">
    <text evidence="1">The sequence shown here is derived from an EMBL/GenBank/DDBJ whole genome shotgun (WGS) entry which is preliminary data.</text>
</comment>
<proteinExistence type="predicted"/>
<evidence type="ECO:0000313" key="2">
    <source>
        <dbReference type="Proteomes" id="UP001595443"/>
    </source>
</evidence>
<keyword evidence="2" id="KW-1185">Reference proteome</keyword>
<dbReference type="RefSeq" id="WP_377833300.1">
    <property type="nucleotide sequence ID" value="NZ_JBHRSK010000007.1"/>
</dbReference>
<gene>
    <name evidence="1" type="ORF">ACFOES_10900</name>
</gene>
<dbReference type="Proteomes" id="UP001595443">
    <property type="component" value="Unassembled WGS sequence"/>
</dbReference>
<organism evidence="1 2">
    <name type="scientific">Acidimangrovimonas pyrenivorans</name>
    <dbReference type="NCBI Taxonomy" id="2030798"/>
    <lineage>
        <taxon>Bacteria</taxon>
        <taxon>Pseudomonadati</taxon>
        <taxon>Pseudomonadota</taxon>
        <taxon>Alphaproteobacteria</taxon>
        <taxon>Rhodobacterales</taxon>
        <taxon>Paracoccaceae</taxon>
        <taxon>Acidimangrovimonas</taxon>
    </lineage>
</organism>
<protein>
    <submittedName>
        <fullName evidence="1">Uncharacterized protein</fullName>
    </submittedName>
</protein>
<sequence>MLETLPFSYPDDDDVRYLEWFGKDFASVFVALNSFLRLPGFPPYRNGDWVPAEVVEAAKKRGPDCGVSWAEIAGLCGFPSARHVNRALRLTGSKRIDPEYANREDTEKLLRICAENGIYPPDEGRPSPLFELSLGQFLTALGQEEVILADHFGVLPVSRATAEFLDRDRIVGFGELYAKDRSLYVANYIDYDHYLVCQTGESLARARPDAYFEGFYAGETTDDCWGIGILDGD</sequence>
<dbReference type="EMBL" id="JBHRSK010000007">
    <property type="protein sequence ID" value="MFC2968602.1"/>
    <property type="molecule type" value="Genomic_DNA"/>
</dbReference>
<name>A0ABV7AHX2_9RHOB</name>
<accession>A0ABV7AHX2</accession>